<dbReference type="FunFam" id="3.40.640.10:FF:000013">
    <property type="entry name" value="4-aminobutyrate aminotransferase"/>
    <property type="match status" value="1"/>
</dbReference>
<organism evidence="7 8">
    <name type="scientific">Coccomyxa viridis</name>
    <dbReference type="NCBI Taxonomy" id="1274662"/>
    <lineage>
        <taxon>Eukaryota</taxon>
        <taxon>Viridiplantae</taxon>
        <taxon>Chlorophyta</taxon>
        <taxon>core chlorophytes</taxon>
        <taxon>Trebouxiophyceae</taxon>
        <taxon>Trebouxiophyceae incertae sedis</taxon>
        <taxon>Coccomyxaceae</taxon>
        <taxon>Coccomyxa</taxon>
    </lineage>
</organism>
<dbReference type="Gene3D" id="3.40.640.10">
    <property type="entry name" value="Type I PLP-dependent aspartate aminotransferase-like (Major domain)"/>
    <property type="match status" value="1"/>
</dbReference>
<reference evidence="7 8" key="1">
    <citation type="submission" date="2023-10" db="EMBL/GenBank/DDBJ databases">
        <authorList>
            <person name="Maclean D."/>
            <person name="Macfadyen A."/>
        </authorList>
    </citation>
    <scope>NUCLEOTIDE SEQUENCE [LARGE SCALE GENOMIC DNA]</scope>
</reference>
<comment type="caution">
    <text evidence="7">The sequence shown here is derived from an EMBL/GenBank/DDBJ whole genome shotgun (WGS) entry which is preliminary data.</text>
</comment>
<proteinExistence type="inferred from homology"/>
<name>A0AAV1IIA6_9CHLO</name>
<dbReference type="PROSITE" id="PS00600">
    <property type="entry name" value="AA_TRANSFER_CLASS_3"/>
    <property type="match status" value="1"/>
</dbReference>
<dbReference type="InterPro" id="IPR005814">
    <property type="entry name" value="Aminotrans_3"/>
</dbReference>
<comment type="cofactor">
    <cofactor evidence="1">
        <name>pyridoxal 5'-phosphate</name>
        <dbReference type="ChEBI" id="CHEBI:597326"/>
    </cofactor>
</comment>
<dbReference type="InterPro" id="IPR049704">
    <property type="entry name" value="Aminotrans_3_PPA_site"/>
</dbReference>
<dbReference type="PIRSF" id="PIRSF000521">
    <property type="entry name" value="Transaminase_4ab_Lys_Orn"/>
    <property type="match status" value="1"/>
</dbReference>
<dbReference type="InterPro" id="IPR015424">
    <property type="entry name" value="PyrdxlP-dep_Trfase"/>
</dbReference>
<dbReference type="AlphaFoldDB" id="A0AAV1IIA6"/>
<evidence type="ECO:0000313" key="8">
    <source>
        <dbReference type="Proteomes" id="UP001314263"/>
    </source>
</evidence>
<gene>
    <name evidence="7" type="ORF">CVIRNUC_009388</name>
</gene>
<keyword evidence="5 6" id="KW-0663">Pyridoxal phosphate</keyword>
<dbReference type="Pfam" id="PF00202">
    <property type="entry name" value="Aminotran_3"/>
    <property type="match status" value="1"/>
</dbReference>
<dbReference type="Proteomes" id="UP001314263">
    <property type="component" value="Unassembled WGS sequence"/>
</dbReference>
<accession>A0AAV1IIA6</accession>
<dbReference type="InterPro" id="IPR015422">
    <property type="entry name" value="PyrdxlP-dep_Trfase_small"/>
</dbReference>
<dbReference type="Gene3D" id="3.90.1150.10">
    <property type="entry name" value="Aspartate Aminotransferase, domain 1"/>
    <property type="match status" value="1"/>
</dbReference>
<sequence>MAQQSLTAAVRAGASDAAQRIAKHLSPAVAKSSDFIAERAQGTYVYTTDGQKHLDMAAGIGVESTGHCHPRVVKAIQEQAAQFIHAQQNIFASNVAQVGLLDRLLKIVPPSLTRFFFANSGSEAVDNAIKVARAHTKRQNIICFENSFHGRTFGAMALTTSKTYYRQGFAPLMPQVVVAPYPYCLHCKVRAAHPEGDSWYKVQPNVSPYDPYSARTCCNGPVESLKWILKQQSAPSETAAIIVEPIMGEGGFLTPPPSFLPALRKICDEHGIVLIIDEVQSGVARTGKWWGHQHVSGEAVEPDIMIFAKGIASGFPFAGLATRDNMFDGLALGTMGGTYGAAPLACATANATLDVIEDENLLQNSTDRGRQLVEGILRMTDKYPIIDVRGRGLMCAVEFGGHDGGLSASPGIAAAITKAAGKRNMLLLVAGARESVRFLPPLTVSEGEIAEALSIFGDCLEEVFGISHMEAASA</sequence>
<evidence type="ECO:0008006" key="9">
    <source>
        <dbReference type="Google" id="ProtNLM"/>
    </source>
</evidence>
<dbReference type="CDD" id="cd00610">
    <property type="entry name" value="OAT_like"/>
    <property type="match status" value="1"/>
</dbReference>
<evidence type="ECO:0000256" key="1">
    <source>
        <dbReference type="ARBA" id="ARBA00001933"/>
    </source>
</evidence>
<dbReference type="GO" id="GO:0042802">
    <property type="term" value="F:identical protein binding"/>
    <property type="evidence" value="ECO:0007669"/>
    <property type="project" value="TreeGrafter"/>
</dbReference>
<dbReference type="SUPFAM" id="SSF53383">
    <property type="entry name" value="PLP-dependent transferases"/>
    <property type="match status" value="1"/>
</dbReference>
<protein>
    <recommendedName>
        <fullName evidence="9">4-aminobutyrate aminotransferase</fullName>
    </recommendedName>
</protein>
<comment type="similarity">
    <text evidence="2 6">Belongs to the class-III pyridoxal-phosphate-dependent aminotransferase family.</text>
</comment>
<keyword evidence="8" id="KW-1185">Reference proteome</keyword>
<evidence type="ECO:0000256" key="4">
    <source>
        <dbReference type="ARBA" id="ARBA00022679"/>
    </source>
</evidence>
<dbReference type="InterPro" id="IPR050103">
    <property type="entry name" value="Class-III_PLP-dep_AT"/>
</dbReference>
<dbReference type="InterPro" id="IPR015421">
    <property type="entry name" value="PyrdxlP-dep_Trfase_major"/>
</dbReference>
<keyword evidence="3" id="KW-0032">Aminotransferase</keyword>
<evidence type="ECO:0000256" key="6">
    <source>
        <dbReference type="RuleBase" id="RU003560"/>
    </source>
</evidence>
<evidence type="ECO:0000256" key="2">
    <source>
        <dbReference type="ARBA" id="ARBA00008954"/>
    </source>
</evidence>
<dbReference type="GO" id="GO:0030170">
    <property type="term" value="F:pyridoxal phosphate binding"/>
    <property type="evidence" value="ECO:0007669"/>
    <property type="project" value="InterPro"/>
</dbReference>
<dbReference type="PANTHER" id="PTHR11986:SF79">
    <property type="entry name" value="ACETYLORNITHINE AMINOTRANSFERASE, MITOCHONDRIAL"/>
    <property type="match status" value="1"/>
</dbReference>
<evidence type="ECO:0000256" key="5">
    <source>
        <dbReference type="ARBA" id="ARBA00022898"/>
    </source>
</evidence>
<dbReference type="EMBL" id="CAUYUE010000014">
    <property type="protein sequence ID" value="CAK0786175.1"/>
    <property type="molecule type" value="Genomic_DNA"/>
</dbReference>
<dbReference type="GO" id="GO:0008483">
    <property type="term" value="F:transaminase activity"/>
    <property type="evidence" value="ECO:0007669"/>
    <property type="project" value="UniProtKB-KW"/>
</dbReference>
<dbReference type="PANTHER" id="PTHR11986">
    <property type="entry name" value="AMINOTRANSFERASE CLASS III"/>
    <property type="match status" value="1"/>
</dbReference>
<evidence type="ECO:0000256" key="3">
    <source>
        <dbReference type="ARBA" id="ARBA00022576"/>
    </source>
</evidence>
<evidence type="ECO:0000313" key="7">
    <source>
        <dbReference type="EMBL" id="CAK0786175.1"/>
    </source>
</evidence>
<keyword evidence="4" id="KW-0808">Transferase</keyword>